<dbReference type="STRING" id="309801.trd_0411"/>
<keyword evidence="3" id="KW-1185">Reference proteome</keyword>
<accession>B9KY68</accession>
<dbReference type="EMBL" id="CP001275">
    <property type="protein sequence ID" value="ACM05011.1"/>
    <property type="molecule type" value="Genomic_DNA"/>
</dbReference>
<proteinExistence type="predicted"/>
<dbReference type="KEGG" id="tro:trd_0411"/>
<gene>
    <name evidence="2" type="ordered locus">trd_0411</name>
</gene>
<name>B9KY68_THERP</name>
<organism evidence="2 3">
    <name type="scientific">Thermomicrobium roseum (strain ATCC 27502 / DSM 5159 / P-2)</name>
    <dbReference type="NCBI Taxonomy" id="309801"/>
    <lineage>
        <taxon>Bacteria</taxon>
        <taxon>Pseudomonadati</taxon>
        <taxon>Thermomicrobiota</taxon>
        <taxon>Thermomicrobia</taxon>
        <taxon>Thermomicrobiales</taxon>
        <taxon>Thermomicrobiaceae</taxon>
        <taxon>Thermomicrobium</taxon>
    </lineage>
</organism>
<reference evidence="2 3" key="1">
    <citation type="journal article" date="2009" name="PLoS ONE">
        <title>Complete genome sequence of the aerobic CO-oxidizing thermophile Thermomicrobium roseum.</title>
        <authorList>
            <person name="Wu D."/>
            <person name="Raymond J."/>
            <person name="Wu M."/>
            <person name="Chatterji S."/>
            <person name="Ren Q."/>
            <person name="Graham J.E."/>
            <person name="Bryant D.A."/>
            <person name="Robb F."/>
            <person name="Colman A."/>
            <person name="Tallon L.J."/>
            <person name="Badger J.H."/>
            <person name="Madupu R."/>
            <person name="Ward N.L."/>
            <person name="Eisen J.A."/>
        </authorList>
    </citation>
    <scope>NUCLEOTIDE SEQUENCE [LARGE SCALE GENOMIC DNA]</scope>
    <source>
        <strain evidence="3">ATCC 27502 / DSM 5159 / P-2</strain>
    </source>
</reference>
<sequence length="118" mass="12058">MFRGFASLVTIAVLFGAALAATVVPTTCTCGAAAPHPHALFELPGHYHGSPAEHASTSDLPDGPVVTAPAMPFALGTLVPVVATAILTLQLGIRRSPLFVTGTIPPGVDHRPPIPPPR</sequence>
<keyword evidence="1" id="KW-0732">Signal</keyword>
<dbReference type="Proteomes" id="UP000000447">
    <property type="component" value="Chromosome"/>
</dbReference>
<evidence type="ECO:0000313" key="3">
    <source>
        <dbReference type="Proteomes" id="UP000000447"/>
    </source>
</evidence>
<evidence type="ECO:0000256" key="1">
    <source>
        <dbReference type="SAM" id="SignalP"/>
    </source>
</evidence>
<feature type="signal peptide" evidence="1">
    <location>
        <begin position="1"/>
        <end position="20"/>
    </location>
</feature>
<feature type="chain" id="PRO_5002886077" evidence="1">
    <location>
        <begin position="21"/>
        <end position="118"/>
    </location>
</feature>
<dbReference type="AlphaFoldDB" id="B9KY68"/>
<evidence type="ECO:0000313" key="2">
    <source>
        <dbReference type="EMBL" id="ACM05011.1"/>
    </source>
</evidence>
<dbReference type="RefSeq" id="WP_012641818.1">
    <property type="nucleotide sequence ID" value="NC_011959.1"/>
</dbReference>
<dbReference type="HOGENOM" id="CLU_2072056_0_0_0"/>
<protein>
    <submittedName>
        <fullName evidence="2">Lustrin A</fullName>
    </submittedName>
</protein>